<reference evidence="4 5" key="1">
    <citation type="submission" date="2017-03" db="EMBL/GenBank/DDBJ databases">
        <title>Genome sequence of Methanobrevibacter thaueri.</title>
        <authorList>
            <person name="Poehlein A."/>
            <person name="Seedorf H."/>
            <person name="Daniel R."/>
        </authorList>
    </citation>
    <scope>NUCLEOTIDE SEQUENCE [LARGE SCALE GENOMIC DNA]</scope>
    <source>
        <strain evidence="4 5">DSM 11995</strain>
    </source>
</reference>
<organism evidence="4 5">
    <name type="scientific">Methanobrevibacter thaueri</name>
    <dbReference type="NCBI Taxonomy" id="190975"/>
    <lineage>
        <taxon>Archaea</taxon>
        <taxon>Methanobacteriati</taxon>
        <taxon>Methanobacteriota</taxon>
        <taxon>Methanomada group</taxon>
        <taxon>Methanobacteria</taxon>
        <taxon>Methanobacteriales</taxon>
        <taxon>Methanobacteriaceae</taxon>
        <taxon>Methanobrevibacter</taxon>
    </lineage>
</organism>
<keyword evidence="1" id="KW-0677">Repeat</keyword>
<dbReference type="Pfam" id="PF13424">
    <property type="entry name" value="TPR_12"/>
    <property type="match status" value="1"/>
</dbReference>
<dbReference type="PROSITE" id="PS50005">
    <property type="entry name" value="TPR"/>
    <property type="match status" value="3"/>
</dbReference>
<name>A0A315XNN6_9EURY</name>
<proteinExistence type="predicted"/>
<evidence type="ECO:0000256" key="3">
    <source>
        <dbReference type="PROSITE-ProRule" id="PRU00339"/>
    </source>
</evidence>
<evidence type="ECO:0000313" key="5">
    <source>
        <dbReference type="Proteomes" id="UP000251717"/>
    </source>
</evidence>
<sequence>MGEYELAIDSFNQIIEHIPDETFSLNKIGSCYLYLEKYDLALSYFNKVLEIDSEDSDALLNMGLYYNDLEMYDDALIYLDKCIEIQPNDGAALLQMANIYKNKQDYHNALRYVNQALGQNPNDLMLQLTKNLLLSNIGEFEESINGFKSISLEGIDNYGLISMYYIYYGQALQTMGKNDDALGLYDEYLIKYDGFPKDEIQDEKDRLLILIK</sequence>
<comment type="caution">
    <text evidence="4">The sequence shown here is derived from an EMBL/GenBank/DDBJ whole genome shotgun (WGS) entry which is preliminary data.</text>
</comment>
<feature type="repeat" description="TPR" evidence="3">
    <location>
        <begin position="56"/>
        <end position="89"/>
    </location>
</feature>
<dbReference type="InterPro" id="IPR019734">
    <property type="entry name" value="TPR_rpt"/>
</dbReference>
<dbReference type="AlphaFoldDB" id="A0A315XNN6"/>
<dbReference type="Proteomes" id="UP000251717">
    <property type="component" value="Unassembled WGS sequence"/>
</dbReference>
<gene>
    <name evidence="4" type="primary">yrrB_2</name>
    <name evidence="4" type="ORF">MBBTH_06040</name>
</gene>
<evidence type="ECO:0000313" key="4">
    <source>
        <dbReference type="EMBL" id="PWB88017.1"/>
    </source>
</evidence>
<dbReference type="SUPFAM" id="SSF48452">
    <property type="entry name" value="TPR-like"/>
    <property type="match status" value="1"/>
</dbReference>
<dbReference type="SMART" id="SM00028">
    <property type="entry name" value="TPR"/>
    <property type="match status" value="3"/>
</dbReference>
<feature type="repeat" description="TPR" evidence="3">
    <location>
        <begin position="22"/>
        <end position="55"/>
    </location>
</feature>
<feature type="repeat" description="TPR" evidence="3">
    <location>
        <begin position="90"/>
        <end position="123"/>
    </location>
</feature>
<dbReference type="InterPro" id="IPR011990">
    <property type="entry name" value="TPR-like_helical_dom_sf"/>
</dbReference>
<keyword evidence="5" id="KW-1185">Reference proteome</keyword>
<dbReference type="PANTHER" id="PTHR44943">
    <property type="entry name" value="CELLULOSE SYNTHASE OPERON PROTEIN C"/>
    <property type="match status" value="1"/>
</dbReference>
<evidence type="ECO:0000256" key="1">
    <source>
        <dbReference type="ARBA" id="ARBA00022737"/>
    </source>
</evidence>
<dbReference type="Gene3D" id="1.25.40.10">
    <property type="entry name" value="Tetratricopeptide repeat domain"/>
    <property type="match status" value="2"/>
</dbReference>
<protein>
    <submittedName>
        <fullName evidence="4">TPR repeat-containing protein YrrB</fullName>
    </submittedName>
</protein>
<dbReference type="PANTHER" id="PTHR44943:SF8">
    <property type="entry name" value="TPR REPEAT-CONTAINING PROTEIN MJ0263"/>
    <property type="match status" value="1"/>
</dbReference>
<accession>A0A315XNN6</accession>
<dbReference type="Pfam" id="PF13181">
    <property type="entry name" value="TPR_8"/>
    <property type="match status" value="1"/>
</dbReference>
<dbReference type="InterPro" id="IPR051685">
    <property type="entry name" value="Ycf3/AcsC/BcsC/TPR_MFPF"/>
</dbReference>
<evidence type="ECO:0000256" key="2">
    <source>
        <dbReference type="ARBA" id="ARBA00022803"/>
    </source>
</evidence>
<keyword evidence="2 3" id="KW-0802">TPR repeat</keyword>
<dbReference type="EMBL" id="MZGS01000016">
    <property type="protein sequence ID" value="PWB88017.1"/>
    <property type="molecule type" value="Genomic_DNA"/>
</dbReference>